<protein>
    <recommendedName>
        <fullName evidence="3">DUF1273 family protein</fullName>
    </recommendedName>
</protein>
<reference evidence="1 2" key="1">
    <citation type="submission" date="2016-07" db="EMBL/GenBank/DDBJ databases">
        <title>Characterization of isolates of Eisenbergiella tayi derived from blood cultures, using whole genome sequencing.</title>
        <authorList>
            <person name="Burdz T."/>
            <person name="Wiebe D."/>
            <person name="Huynh C."/>
            <person name="Bernard K."/>
        </authorList>
    </citation>
    <scope>NUCLEOTIDE SEQUENCE [LARGE SCALE GENOMIC DNA]</scope>
    <source>
        <strain evidence="1 2">NML 120489</strain>
    </source>
</reference>
<evidence type="ECO:0000313" key="1">
    <source>
        <dbReference type="EMBL" id="ODM04814.1"/>
    </source>
</evidence>
<sequence length="179" mass="20647">MSVKSCAITGHRPTRFKFGYKENYAGCKRLKKRLYEQFALLYEKGVRRFYVGGSLGVDMWAGEQVLTLKEQAGYDDIELVIILPFDGHDARWDERSKKRMEILRKKCFKCLIVGQEDCRESYIKRNCYMVDHADFMVAVYDNERNLRSGTMQTVHYAEKKGLAITLIHPDTGAVTSGVN</sequence>
<dbReference type="EMBL" id="MCGI01000007">
    <property type="protein sequence ID" value="ODM04814.1"/>
    <property type="molecule type" value="Genomic_DNA"/>
</dbReference>
<dbReference type="SUPFAM" id="SSF102405">
    <property type="entry name" value="MCP/YpsA-like"/>
    <property type="match status" value="1"/>
</dbReference>
<name>A0A1E3A7R4_9FIRM</name>
<dbReference type="AlphaFoldDB" id="A0A1E3A7R4"/>
<evidence type="ECO:0008006" key="3">
    <source>
        <dbReference type="Google" id="ProtNLM"/>
    </source>
</evidence>
<proteinExistence type="predicted"/>
<organism evidence="1 2">
    <name type="scientific">Eisenbergiella tayi</name>
    <dbReference type="NCBI Taxonomy" id="1432052"/>
    <lineage>
        <taxon>Bacteria</taxon>
        <taxon>Bacillati</taxon>
        <taxon>Bacillota</taxon>
        <taxon>Clostridia</taxon>
        <taxon>Lachnospirales</taxon>
        <taxon>Lachnospiraceae</taxon>
        <taxon>Eisenbergiella</taxon>
    </lineage>
</organism>
<dbReference type="PANTHER" id="PTHR38440">
    <property type="entry name" value="UPF0398 PROTEIN YPSA"/>
    <property type="match status" value="1"/>
</dbReference>
<accession>A0A1E3A7R4</accession>
<evidence type="ECO:0000313" key="2">
    <source>
        <dbReference type="Proteomes" id="UP000095003"/>
    </source>
</evidence>
<dbReference type="Pfam" id="PF06908">
    <property type="entry name" value="YpsA"/>
    <property type="match status" value="1"/>
</dbReference>
<dbReference type="PATRIC" id="fig|1432052.3.peg.6495"/>
<comment type="caution">
    <text evidence="1">The sequence shown here is derived from an EMBL/GenBank/DDBJ whole genome shotgun (WGS) entry which is preliminary data.</text>
</comment>
<gene>
    <name evidence="1" type="ORF">BEH84_05877</name>
</gene>
<dbReference type="Proteomes" id="UP000095003">
    <property type="component" value="Unassembled WGS sequence"/>
</dbReference>
<dbReference type="Gene3D" id="3.40.50.450">
    <property type="match status" value="1"/>
</dbReference>
<dbReference type="PANTHER" id="PTHR38440:SF1">
    <property type="entry name" value="UPF0398 PROTEIN SPR0331"/>
    <property type="match status" value="1"/>
</dbReference>
<dbReference type="InterPro" id="IPR010697">
    <property type="entry name" value="YspA"/>
</dbReference>
<dbReference type="RefSeq" id="WP_069159283.1">
    <property type="nucleotide sequence ID" value="NZ_JBKXXQ010000016.1"/>
</dbReference>